<keyword evidence="2" id="KW-1185">Reference proteome</keyword>
<evidence type="ECO:0000313" key="2">
    <source>
        <dbReference type="Proteomes" id="UP001138997"/>
    </source>
</evidence>
<proteinExistence type="predicted"/>
<dbReference type="InterPro" id="IPR011989">
    <property type="entry name" value="ARM-like"/>
</dbReference>
<dbReference type="AlphaFoldDB" id="A0A9X1NJJ7"/>
<evidence type="ECO:0008006" key="3">
    <source>
        <dbReference type="Google" id="ProtNLM"/>
    </source>
</evidence>
<evidence type="ECO:0000313" key="1">
    <source>
        <dbReference type="EMBL" id="MCD5314749.1"/>
    </source>
</evidence>
<gene>
    <name evidence="1" type="ORF">LR394_27990</name>
</gene>
<dbReference type="InterPro" id="IPR016024">
    <property type="entry name" value="ARM-type_fold"/>
</dbReference>
<dbReference type="Proteomes" id="UP001138997">
    <property type="component" value="Unassembled WGS sequence"/>
</dbReference>
<dbReference type="RefSeq" id="WP_231447553.1">
    <property type="nucleotide sequence ID" value="NZ_JAJOMB010000018.1"/>
</dbReference>
<dbReference type="EMBL" id="JAJOMB010000018">
    <property type="protein sequence ID" value="MCD5314749.1"/>
    <property type="molecule type" value="Genomic_DNA"/>
</dbReference>
<sequence>MQAANSHETVLRALELGTATSWDAHAELRRLISEFGPGLQELRRAAVTALACAAGSDATADFAALLADPTRSVRECAADVLYNVGDGRAWEEVFAYFQDEVHRRGSKRAALPPAMPLSYLLVQAESGSDGAVRLVTFLREEWVRLSAFERQWLDEHAPDVAPGGSRPAAVKLPHRSDLELVTL</sequence>
<accession>A0A9X1NJJ7</accession>
<comment type="caution">
    <text evidence="1">The sequence shown here is derived from an EMBL/GenBank/DDBJ whole genome shotgun (WGS) entry which is preliminary data.</text>
</comment>
<reference evidence="1" key="1">
    <citation type="submission" date="2021-11" db="EMBL/GenBank/DDBJ databases">
        <title>Streptomyces corallinus and Kineosporia corallina sp. nov., two new coral-derived marine actinobacteria.</title>
        <authorList>
            <person name="Buangrab K."/>
            <person name="Sutthacheep M."/>
            <person name="Yeemin T."/>
            <person name="Harunari E."/>
            <person name="Igarashi Y."/>
            <person name="Sripreechasak P."/>
            <person name="Kanchanasin P."/>
            <person name="Tanasupawat S."/>
            <person name="Phongsopitanun W."/>
        </authorList>
    </citation>
    <scope>NUCLEOTIDE SEQUENCE</scope>
    <source>
        <strain evidence="1">JCM 31032</strain>
    </source>
</reference>
<protein>
    <recommendedName>
        <fullName evidence="3">HEAT repeat domain-containing protein</fullName>
    </recommendedName>
</protein>
<name>A0A9X1NJJ7_9ACTN</name>
<organism evidence="1 2">
    <name type="scientific">Kineosporia babensis</name>
    <dbReference type="NCBI Taxonomy" id="499548"/>
    <lineage>
        <taxon>Bacteria</taxon>
        <taxon>Bacillati</taxon>
        <taxon>Actinomycetota</taxon>
        <taxon>Actinomycetes</taxon>
        <taxon>Kineosporiales</taxon>
        <taxon>Kineosporiaceae</taxon>
        <taxon>Kineosporia</taxon>
    </lineage>
</organism>
<dbReference type="Gene3D" id="1.25.10.10">
    <property type="entry name" value="Leucine-rich Repeat Variant"/>
    <property type="match status" value="1"/>
</dbReference>
<dbReference type="SUPFAM" id="SSF48371">
    <property type="entry name" value="ARM repeat"/>
    <property type="match status" value="1"/>
</dbReference>